<comment type="caution">
    <text evidence="11">The sequence shown here is derived from an EMBL/GenBank/DDBJ whole genome shotgun (WGS) entry which is preliminary data.</text>
</comment>
<evidence type="ECO:0000256" key="6">
    <source>
        <dbReference type="ARBA" id="ARBA00023242"/>
    </source>
</evidence>
<dbReference type="CDD" id="cd20071">
    <property type="entry name" value="SET_SMYD"/>
    <property type="match status" value="1"/>
</dbReference>
<dbReference type="EMBL" id="QGDH01000139">
    <property type="protein sequence ID" value="RAR05159.1"/>
    <property type="molecule type" value="Genomic_DNA"/>
</dbReference>
<dbReference type="CDD" id="cd22394">
    <property type="entry name" value="KH-I_KRR1_rpt2"/>
    <property type="match status" value="1"/>
</dbReference>
<evidence type="ECO:0000313" key="12">
    <source>
        <dbReference type="Proteomes" id="UP000249619"/>
    </source>
</evidence>
<dbReference type="FunFam" id="3.30.1370.10:FF:000014">
    <property type="entry name" value="KRR1 small subunit processome component"/>
    <property type="match status" value="1"/>
</dbReference>
<dbReference type="PANTHER" id="PTHR12581">
    <property type="entry name" value="HIV-1 REV BINDING PROTEIN 2, 3"/>
    <property type="match status" value="1"/>
</dbReference>
<dbReference type="SUPFAM" id="SSF54791">
    <property type="entry name" value="Eukaryotic type KH-domain (KH-domain type I)"/>
    <property type="match status" value="1"/>
</dbReference>
<feature type="compositionally biased region" description="Polar residues" evidence="9">
    <location>
        <begin position="1042"/>
        <end position="1055"/>
    </location>
</feature>
<feature type="region of interest" description="Disordered" evidence="9">
    <location>
        <begin position="778"/>
        <end position="862"/>
    </location>
</feature>
<dbReference type="Gene3D" id="1.25.40.10">
    <property type="entry name" value="Tetratricopeptide repeat domain"/>
    <property type="match status" value="1"/>
</dbReference>
<dbReference type="InterPro" id="IPR048549">
    <property type="entry name" value="KRR1-like_KH2_euk"/>
</dbReference>
<dbReference type="PANTHER" id="PTHR12581:SF0">
    <property type="entry name" value="KRR1 SMALL SUBUNIT PROCESSOME COMPONENT HOMOLOG"/>
    <property type="match status" value="1"/>
</dbReference>
<keyword evidence="3" id="KW-0690">Ribosome biogenesis</keyword>
<evidence type="ECO:0000256" key="1">
    <source>
        <dbReference type="ARBA" id="ARBA00004604"/>
    </source>
</evidence>
<dbReference type="InterPro" id="IPR024166">
    <property type="entry name" value="rRNA_assembly_KRR1"/>
</dbReference>
<dbReference type="InterPro" id="IPR011990">
    <property type="entry name" value="TPR-like_helical_dom_sf"/>
</dbReference>
<evidence type="ECO:0000256" key="2">
    <source>
        <dbReference type="ARBA" id="ARBA00009344"/>
    </source>
</evidence>
<dbReference type="InterPro" id="IPR001214">
    <property type="entry name" value="SET_dom"/>
</dbReference>
<feature type="region of interest" description="Disordered" evidence="9">
    <location>
        <begin position="233"/>
        <end position="350"/>
    </location>
</feature>
<dbReference type="InterPro" id="IPR041174">
    <property type="entry name" value="KRR1-like_KH1"/>
</dbReference>
<evidence type="ECO:0000256" key="9">
    <source>
        <dbReference type="SAM" id="MobiDB-lite"/>
    </source>
</evidence>
<keyword evidence="6" id="KW-0539">Nucleus</keyword>
<dbReference type="GO" id="GO:0006364">
    <property type="term" value="P:rRNA processing"/>
    <property type="evidence" value="ECO:0007669"/>
    <property type="project" value="UniProtKB-KW"/>
</dbReference>
<feature type="compositionally biased region" description="Polar residues" evidence="9">
    <location>
        <begin position="826"/>
        <end position="837"/>
    </location>
</feature>
<keyword evidence="4" id="KW-0698">rRNA processing</keyword>
<feature type="compositionally biased region" description="Polar residues" evidence="9">
    <location>
        <begin position="790"/>
        <end position="803"/>
    </location>
</feature>
<dbReference type="SMART" id="SM00317">
    <property type="entry name" value="SET"/>
    <property type="match status" value="1"/>
</dbReference>
<dbReference type="InterPro" id="IPR036612">
    <property type="entry name" value="KH_dom_type_1_sf"/>
</dbReference>
<protein>
    <recommendedName>
        <fullName evidence="8">KRR-R motif-containing protein 1</fullName>
    </recommendedName>
</protein>
<accession>A0A364MWP4</accession>
<gene>
    <name evidence="11" type="ORF">DDE83_007521</name>
</gene>
<name>A0A364MWP4_STELY</name>
<dbReference type="Pfam" id="PF17903">
    <property type="entry name" value="KH_KRR1_1st"/>
    <property type="match status" value="1"/>
</dbReference>
<dbReference type="Pfam" id="PF00856">
    <property type="entry name" value="SET"/>
    <property type="match status" value="1"/>
</dbReference>
<dbReference type="OrthoDB" id="441223at2759"/>
<evidence type="ECO:0000256" key="8">
    <source>
        <dbReference type="ARBA" id="ARBA00032993"/>
    </source>
</evidence>
<feature type="compositionally biased region" description="Basic and acidic residues" evidence="9">
    <location>
        <begin position="1056"/>
        <end position="1068"/>
    </location>
</feature>
<evidence type="ECO:0000256" key="5">
    <source>
        <dbReference type="ARBA" id="ARBA00022884"/>
    </source>
</evidence>
<evidence type="ECO:0000256" key="3">
    <source>
        <dbReference type="ARBA" id="ARBA00022517"/>
    </source>
</evidence>
<keyword evidence="12" id="KW-1185">Reference proteome</keyword>
<dbReference type="AlphaFoldDB" id="A0A364MWP4"/>
<dbReference type="InterPro" id="IPR048548">
    <property type="entry name" value="KRR1-like_KH2"/>
</dbReference>
<comment type="similarity">
    <text evidence="2">Belongs to the KRR1 family.</text>
</comment>
<feature type="region of interest" description="Disordered" evidence="9">
    <location>
        <begin position="1030"/>
        <end position="1068"/>
    </location>
</feature>
<dbReference type="Pfam" id="PF21800">
    <property type="entry name" value="KH_KRR1_2nd"/>
    <property type="match status" value="1"/>
</dbReference>
<dbReference type="FunFam" id="3.30.1370.10:FF:000011">
    <property type="entry name" value="KRR1 small subunit processome component"/>
    <property type="match status" value="1"/>
</dbReference>
<dbReference type="GO" id="GO:0032040">
    <property type="term" value="C:small-subunit processome"/>
    <property type="evidence" value="ECO:0007669"/>
    <property type="project" value="TreeGrafter"/>
</dbReference>
<dbReference type="Proteomes" id="UP000249619">
    <property type="component" value="Unassembled WGS sequence"/>
</dbReference>
<sequence length="1218" mass="136319">MPSTHNVEKPWDTDDIDKWKIEPFKPEDNTAGAFTDESRFSTLFPKYREQYLKGSWKFITQALQKQGVGCELNLVEGSMTVWTTQKTYDPAAILNARDLIKLLARSVPAPQAVKILDDEVAMDIIKIRNLVGNKERFVKRRQRILGPNGSTLKALELLTECYLLVQGNTVACMGPYKGLKQVRRIVEDTMHNIHPIYAIKELMIKKELAKDPELVNESWDRFLPNFKKRSLSKRRVPHKVNDKSKKPYTPFPPPQEKSKVDLQIESGEYFLGKHAKERKAQEEREEKMKDKMDAKRKERMAEYVAPEEDGGEKKKKKRKREEGEGKEKKKKKRSSEGTAHTPWTHPQTCTPVLSSINSPLCIYTSTTFANNRGISIFTTPALAKTFASLPAFTNPSLPHGLTINKPTNVYNATSIPGKGIGMLATKPLAPGDKVTSYTPAFLAYLESELSTMDREAMWRVAIDQLPSPLRASFLHLATVYADPRVRVQDVVKANTFQVDVGGVNHLAVWPETSRLNHACAPNAQYVINTELLTHTVRVTRPIARGEEITISYTSPLEPTSMRQQHLQQGFHFTCSCRRCASPSTTDATLTHIQELQSQLNDWAPASAGSPALAEQLLDLYRGEGLEGFMDMAYGFAALAYSAVGDAGNAIMYAEKAKEAILMKDGMWAPNLRLWDSLMGDLEGHWSWMRRRRVYSSHSPLNSVSASTAVCTATTMSDRRNRFDRASSVLIIQSSPESPRAPGIVHVSVFPDNTTDRLDSLGAQHRYDVEAMRWDMHEQRQVRDGAPSHASDATQPPVTGSQIMHSGRTENDHPPISRYVTKAPLSTGPTSREQSDQGTLPRRTSLHQRRSNRSRISSLPILPSPLGPRRVRAYCGLDPLDSLFSPAASLGASSVHQHRISSEPENSHVVSVRQRLGHSRQHTDPFVDDVMNEADTIDASPVTLGTTRWFPQPPQGARNVEDTPILLDSLSTRRASFQLDSPRTPSVPKFAVGPASQSVVWPSSAPPATRREFPRALASGHLSTGSRTAQINPLVQPGFPIQSPLQPTHSVQSQDTAENRPRLDKREQTRRAWIQSEAAQITRLAKLRQALEHRYYITHSPGDYDNWQRIEAALAETTNLDRVQKERRGLFLKEKGMVPLMTHRVEDMSAANRGAEADGQGEEKLVGFKMGLMERACAEVMPESKDGDETAITAEMLDTLSLEERKALRAHLVGRLRRF</sequence>
<dbReference type="CDD" id="cd22393">
    <property type="entry name" value="KH-I_KRR1_rpt1"/>
    <property type="match status" value="1"/>
</dbReference>
<evidence type="ECO:0000256" key="7">
    <source>
        <dbReference type="ARBA" id="ARBA00023274"/>
    </source>
</evidence>
<proteinExistence type="inferred from homology"/>
<dbReference type="PROSITE" id="PS50280">
    <property type="entry name" value="SET"/>
    <property type="match status" value="1"/>
</dbReference>
<feature type="domain" description="SET" evidence="10">
    <location>
        <begin position="407"/>
        <end position="553"/>
    </location>
</feature>
<evidence type="ECO:0000259" key="10">
    <source>
        <dbReference type="PROSITE" id="PS50280"/>
    </source>
</evidence>
<keyword evidence="7" id="KW-0687">Ribonucleoprotein</keyword>
<feature type="compositionally biased region" description="Basic residues" evidence="9">
    <location>
        <begin position="843"/>
        <end position="852"/>
    </location>
</feature>
<feature type="region of interest" description="Disordered" evidence="9">
    <location>
        <begin position="976"/>
        <end position="1007"/>
    </location>
</feature>
<dbReference type="Gene3D" id="2.170.270.10">
    <property type="entry name" value="SET domain"/>
    <property type="match status" value="1"/>
</dbReference>
<dbReference type="SUPFAM" id="SSF82199">
    <property type="entry name" value="SET domain"/>
    <property type="match status" value="1"/>
</dbReference>
<reference evidence="12" key="1">
    <citation type="submission" date="2018-05" db="EMBL/GenBank/DDBJ databases">
        <title>Draft genome sequence of Stemphylium lycopersici strain CIDEFI 213.</title>
        <authorList>
            <person name="Medina R."/>
            <person name="Franco M.E.E."/>
            <person name="Lucentini C.G."/>
            <person name="Saparrat M.C.N."/>
            <person name="Balatti P.A."/>
        </authorList>
    </citation>
    <scope>NUCLEOTIDE SEQUENCE [LARGE SCALE GENOMIC DNA]</scope>
    <source>
        <strain evidence="12">CIDEFI 213</strain>
    </source>
</reference>
<evidence type="ECO:0000256" key="4">
    <source>
        <dbReference type="ARBA" id="ARBA00022552"/>
    </source>
</evidence>
<organism evidence="11 12">
    <name type="scientific">Stemphylium lycopersici</name>
    <name type="common">Tomato gray leaf spot disease fungus</name>
    <name type="synonym">Thyrospora lycopersici</name>
    <dbReference type="NCBI Taxonomy" id="183478"/>
    <lineage>
        <taxon>Eukaryota</taxon>
        <taxon>Fungi</taxon>
        <taxon>Dikarya</taxon>
        <taxon>Ascomycota</taxon>
        <taxon>Pezizomycotina</taxon>
        <taxon>Dothideomycetes</taxon>
        <taxon>Pleosporomycetidae</taxon>
        <taxon>Pleosporales</taxon>
        <taxon>Pleosporineae</taxon>
        <taxon>Pleosporaceae</taxon>
        <taxon>Stemphylium</taxon>
    </lineage>
</organism>
<dbReference type="InterPro" id="IPR048550">
    <property type="entry name" value="KRR1-like_KH1_euk"/>
</dbReference>
<dbReference type="STRING" id="183478.A0A364MWP4"/>
<dbReference type="GO" id="GO:0003723">
    <property type="term" value="F:RNA binding"/>
    <property type="evidence" value="ECO:0007669"/>
    <property type="project" value="UniProtKB-KW"/>
</dbReference>
<feature type="compositionally biased region" description="Basic and acidic residues" evidence="9">
    <location>
        <begin position="278"/>
        <end position="301"/>
    </location>
</feature>
<keyword evidence="5" id="KW-0694">RNA-binding</keyword>
<dbReference type="Gene3D" id="3.30.1370.10">
    <property type="entry name" value="K Homology domain, type 1"/>
    <property type="match status" value="2"/>
</dbReference>
<comment type="subcellular location">
    <subcellularLocation>
        <location evidence="1">Nucleus</location>
        <location evidence="1">Nucleolus</location>
    </subcellularLocation>
</comment>
<dbReference type="InterPro" id="IPR046341">
    <property type="entry name" value="SET_dom_sf"/>
</dbReference>
<evidence type="ECO:0000313" key="11">
    <source>
        <dbReference type="EMBL" id="RAR05159.1"/>
    </source>
</evidence>